<name>A0A2J7TJ25_METSI</name>
<evidence type="ECO:0000313" key="2">
    <source>
        <dbReference type="Proteomes" id="UP000236286"/>
    </source>
</evidence>
<comment type="caution">
    <text evidence="1">The sequence shown here is derived from an EMBL/GenBank/DDBJ whole genome shotgun (WGS) entry which is preliminary data.</text>
</comment>
<gene>
    <name evidence="1" type="ORF">CR492_06565</name>
</gene>
<evidence type="ECO:0000313" key="1">
    <source>
        <dbReference type="EMBL" id="PNG26778.1"/>
    </source>
</evidence>
<dbReference type="InterPro" id="IPR046038">
    <property type="entry name" value="DUF5996"/>
</dbReference>
<evidence type="ECO:0008006" key="3">
    <source>
        <dbReference type="Google" id="ProtNLM"/>
    </source>
</evidence>
<dbReference type="AlphaFoldDB" id="A0A2J7TJ25"/>
<protein>
    <recommendedName>
        <fullName evidence="3">Ava_C0101 and related proteins</fullName>
    </recommendedName>
</protein>
<accession>A0A2J7TJ25</accession>
<sequence length="318" mass="34963">MTPPAAALPSGAWPDLPFEAWRDTAATLHLMTQIVGKVRLRHTPALNHAWTGTLYLAARGLTTGPMFDRGRVFEIRFDFIDHLLIVEASDGARWSAPLRAQPIADFFAAFIAGLESLGLPSKISGTPNELPEPIRFSEDRVHAAYDADYAHRFWTALLAIDRVLQNFRAAFIGKSSPVHFFWGSFDLAATRFSGRRAPPHPGGVPHLPLAVVRDAYSHEVSSAGFWPGGGGIDYPAFYSYAYPAPEGFSSAPVQPDGAFFSEALQEFILPYDSVRTAPSPEAALMRFLQSTYLAAAERGKWDRTSLERGYDPVDQPLV</sequence>
<proteinExistence type="predicted"/>
<dbReference type="Proteomes" id="UP000236286">
    <property type="component" value="Unassembled WGS sequence"/>
</dbReference>
<reference evidence="1 2" key="1">
    <citation type="submission" date="2017-10" db="EMBL/GenBank/DDBJ databases">
        <title>Genome announcement of Methylocella silvestris TVC from permafrost.</title>
        <authorList>
            <person name="Wang J."/>
            <person name="Geng K."/>
            <person name="Ul-Haque F."/>
            <person name="Crombie A.T."/>
            <person name="Street L.E."/>
            <person name="Wookey P.A."/>
            <person name="Murrell J.C."/>
            <person name="Pratscher J."/>
        </authorList>
    </citation>
    <scope>NUCLEOTIDE SEQUENCE [LARGE SCALE GENOMIC DNA]</scope>
    <source>
        <strain evidence="1 2">TVC</strain>
    </source>
</reference>
<organism evidence="1 2">
    <name type="scientific">Methylocella silvestris</name>
    <dbReference type="NCBI Taxonomy" id="199596"/>
    <lineage>
        <taxon>Bacteria</taxon>
        <taxon>Pseudomonadati</taxon>
        <taxon>Pseudomonadota</taxon>
        <taxon>Alphaproteobacteria</taxon>
        <taxon>Hyphomicrobiales</taxon>
        <taxon>Beijerinckiaceae</taxon>
        <taxon>Methylocella</taxon>
    </lineage>
</organism>
<dbReference type="EMBL" id="PDZR01000005">
    <property type="protein sequence ID" value="PNG26778.1"/>
    <property type="molecule type" value="Genomic_DNA"/>
</dbReference>
<dbReference type="OrthoDB" id="9800945at2"/>
<dbReference type="Pfam" id="PF19459">
    <property type="entry name" value="DUF5996"/>
    <property type="match status" value="1"/>
</dbReference>